<dbReference type="NCBIfam" id="TIGR01316">
    <property type="entry name" value="gltA"/>
    <property type="match status" value="1"/>
</dbReference>
<evidence type="ECO:0000313" key="3">
    <source>
        <dbReference type="EMBL" id="QAA34267.1"/>
    </source>
</evidence>
<dbReference type="GO" id="GO:0051536">
    <property type="term" value="F:iron-sulfur cluster binding"/>
    <property type="evidence" value="ECO:0007669"/>
    <property type="project" value="InterPro"/>
</dbReference>
<accession>A0A3R5U7Z5</accession>
<protein>
    <submittedName>
        <fullName evidence="3">Glutamate synthase (NADPH), homotetrameric</fullName>
    </submittedName>
</protein>
<dbReference type="GO" id="GO:0016491">
    <property type="term" value="F:oxidoreductase activity"/>
    <property type="evidence" value="ECO:0007669"/>
    <property type="project" value="InterPro"/>
</dbReference>
<dbReference type="KEGG" id="cmah:C1I91_22955"/>
<sequence>MIRLERVPVKEQEAKIRINNFNEVNLGYDEDEAVQEAERCLQCKVPKCVAKCPVNNKIPSFIKSIKERNFKEAADIIATANALPSVCGRVCPHELQCEGGCVMGIKGESIAIGRLERFVGDWSIRNGIEFDKPEVILDKAVAVIGSGPAGLACAGDLAKQGYQVTIFEALHEFGGVLTWGIPEFILPKELVVNNEIEKLKKLGVKFEKNVMIGKTITIDELLEEEGFDAVFIGTGAAMPSFMGIKGENLNGVMSANEFLTKNNLMRDYKEDYKTPLVVGKKVVVVGGGNVAMDAVRTLLRVGAEAHMVYRRSEAELPARKEEIEYAKEEGVHFHLLNNPIEIVADEHQWVKGVRCIKMELGEPDQSGRRSPVPVEGSEFILEADMVIMAIGTKASSLIGDTTSGLDTNKWNLVEIDEETGRTSKEYVYAGGDVVTGPATVIKAMGAGRKAAKAIIEDLSR</sequence>
<dbReference type="InterPro" id="IPR023753">
    <property type="entry name" value="FAD/NAD-binding_dom"/>
</dbReference>
<feature type="domain" description="Dihydroprymidine dehydrogenase" evidence="2">
    <location>
        <begin position="17"/>
        <end position="127"/>
    </location>
</feature>
<dbReference type="InterPro" id="IPR009051">
    <property type="entry name" value="Helical_ferredxn"/>
</dbReference>
<evidence type="ECO:0000259" key="2">
    <source>
        <dbReference type="Pfam" id="PF14691"/>
    </source>
</evidence>
<proteinExistence type="predicted"/>
<dbReference type="PANTHER" id="PTHR42783:SF3">
    <property type="entry name" value="GLUTAMATE SYNTHASE [NADPH] SMALL CHAIN-RELATED"/>
    <property type="match status" value="1"/>
</dbReference>
<dbReference type="SUPFAM" id="SSF46548">
    <property type="entry name" value="alpha-helical ferredoxin"/>
    <property type="match status" value="1"/>
</dbReference>
<dbReference type="EMBL" id="CP025746">
    <property type="protein sequence ID" value="QAA34267.1"/>
    <property type="molecule type" value="Genomic_DNA"/>
</dbReference>
<dbReference type="Pfam" id="PF07992">
    <property type="entry name" value="Pyr_redox_2"/>
    <property type="match status" value="1"/>
</dbReference>
<dbReference type="PRINTS" id="PR00419">
    <property type="entry name" value="ADXRDTASE"/>
</dbReference>
<dbReference type="Gene3D" id="1.10.1060.10">
    <property type="entry name" value="Alpha-helical ferredoxin"/>
    <property type="match status" value="1"/>
</dbReference>
<gene>
    <name evidence="3" type="primary">gltA</name>
    <name evidence="3" type="ORF">C1I91_22955</name>
</gene>
<dbReference type="SUPFAM" id="SSF51971">
    <property type="entry name" value="Nucleotide-binding domain"/>
    <property type="match status" value="1"/>
</dbReference>
<dbReference type="InterPro" id="IPR006004">
    <property type="entry name" value="SudA-like"/>
</dbReference>
<dbReference type="InterPro" id="IPR028261">
    <property type="entry name" value="DPD_II"/>
</dbReference>
<dbReference type="PANTHER" id="PTHR42783">
    <property type="entry name" value="GLUTAMATE SYNTHASE [NADPH] SMALL CHAIN"/>
    <property type="match status" value="1"/>
</dbReference>
<feature type="domain" description="FAD/NAD(P)-binding" evidence="1">
    <location>
        <begin position="140"/>
        <end position="447"/>
    </location>
</feature>
<keyword evidence="4" id="KW-1185">Reference proteome</keyword>
<dbReference type="RefSeq" id="WP_128214988.1">
    <property type="nucleotide sequence ID" value="NZ_CP025746.1"/>
</dbReference>
<dbReference type="Pfam" id="PF14691">
    <property type="entry name" value="Fer4_20"/>
    <property type="match status" value="1"/>
</dbReference>
<organism evidence="3 4">
    <name type="scientific">Clostridium manihotivorum</name>
    <dbReference type="NCBI Taxonomy" id="2320868"/>
    <lineage>
        <taxon>Bacteria</taxon>
        <taxon>Bacillati</taxon>
        <taxon>Bacillota</taxon>
        <taxon>Clostridia</taxon>
        <taxon>Eubacteriales</taxon>
        <taxon>Clostridiaceae</taxon>
        <taxon>Clostridium</taxon>
    </lineage>
</organism>
<dbReference type="AlphaFoldDB" id="A0A3R5U7Z5"/>
<evidence type="ECO:0000313" key="4">
    <source>
        <dbReference type="Proteomes" id="UP000286268"/>
    </source>
</evidence>
<name>A0A3R5U7Z5_9CLOT</name>
<dbReference type="Proteomes" id="UP000286268">
    <property type="component" value="Chromosome"/>
</dbReference>
<dbReference type="InterPro" id="IPR036188">
    <property type="entry name" value="FAD/NAD-bd_sf"/>
</dbReference>
<evidence type="ECO:0000259" key="1">
    <source>
        <dbReference type="Pfam" id="PF07992"/>
    </source>
</evidence>
<reference evidence="3 4" key="1">
    <citation type="submission" date="2018-01" db="EMBL/GenBank/DDBJ databases">
        <title>Genome Sequencing and Assembly of Anaerobacter polyendosporus strain CT4.</title>
        <authorList>
            <person name="Tachaapaikoon C."/>
            <person name="Sutheeworapong S."/>
            <person name="Jenjaroenpun P."/>
            <person name="Wongsurawat T."/>
            <person name="Nookeaw I."/>
            <person name="Cheawchanlertfa P."/>
            <person name="Kosugi A."/>
            <person name="Cheevadhanarak S."/>
            <person name="Ratanakhanokchai K."/>
        </authorList>
    </citation>
    <scope>NUCLEOTIDE SEQUENCE [LARGE SCALE GENOMIC DNA]</scope>
    <source>
        <strain evidence="3 4">CT4</strain>
    </source>
</reference>
<dbReference type="Gene3D" id="3.50.50.60">
    <property type="entry name" value="FAD/NAD(P)-binding domain"/>
    <property type="match status" value="2"/>
</dbReference>
<dbReference type="OrthoDB" id="9803192at2"/>